<dbReference type="Pfam" id="PF05163">
    <property type="entry name" value="DinB"/>
    <property type="match status" value="1"/>
</dbReference>
<gene>
    <name evidence="4" type="ORF">GCM10017643_29240</name>
</gene>
<dbReference type="EMBL" id="BSFJ01000019">
    <property type="protein sequence ID" value="GLK72808.1"/>
    <property type="molecule type" value="Genomic_DNA"/>
</dbReference>
<feature type="binding site" evidence="3">
    <location>
        <position position="62"/>
    </location>
    <ligand>
        <name>a divalent metal cation</name>
        <dbReference type="ChEBI" id="CHEBI:60240"/>
    </ligand>
</feature>
<dbReference type="AlphaFoldDB" id="A0A9W6N052"/>
<dbReference type="PANTHER" id="PTHR37302:SF1">
    <property type="entry name" value="PROTEIN DINB"/>
    <property type="match status" value="1"/>
</dbReference>
<dbReference type="PANTHER" id="PTHR37302">
    <property type="entry name" value="SLR1116 PROTEIN"/>
    <property type="match status" value="1"/>
</dbReference>
<feature type="binding site" evidence="3">
    <location>
        <position position="150"/>
    </location>
    <ligand>
        <name>a divalent metal cation</name>
        <dbReference type="ChEBI" id="CHEBI:60240"/>
    </ligand>
</feature>
<sequence length="185" mass="20365">MMTAASPDASLARLISRRYRDFAAYNSWGNRRLYAAAAELSEAQYRADRGAFFGSVHGTLNHILVGDRMWMRRITGAGDAPARLDAILFDTLPELTLARVAEDERILTYIEGLDAQALATDLHYANIAGARFVQPLATVLDHVFNHQTHHRGQVHCLISGHLGNAAAPSLDLIAFQRENGLARAE</sequence>
<comment type="similarity">
    <text evidence="1">Belongs to the DinB family.</text>
</comment>
<dbReference type="InterPro" id="IPR007837">
    <property type="entry name" value="DinB"/>
</dbReference>
<organism evidence="4 5">
    <name type="scientific">Ancylobacter dichloromethanicus</name>
    <dbReference type="NCBI Taxonomy" id="518825"/>
    <lineage>
        <taxon>Bacteria</taxon>
        <taxon>Pseudomonadati</taxon>
        <taxon>Pseudomonadota</taxon>
        <taxon>Alphaproteobacteria</taxon>
        <taxon>Hyphomicrobiales</taxon>
        <taxon>Xanthobacteraceae</taxon>
        <taxon>Ancylobacter</taxon>
    </lineage>
</organism>
<dbReference type="Proteomes" id="UP001143370">
    <property type="component" value="Unassembled WGS sequence"/>
</dbReference>
<evidence type="ECO:0000256" key="2">
    <source>
        <dbReference type="ARBA" id="ARBA00022723"/>
    </source>
</evidence>
<proteinExistence type="inferred from homology"/>
<protein>
    <submittedName>
        <fullName evidence="4">Damage-inducible protein DinB</fullName>
    </submittedName>
</protein>
<evidence type="ECO:0000256" key="3">
    <source>
        <dbReference type="PIRSR" id="PIRSR607837-1"/>
    </source>
</evidence>
<evidence type="ECO:0000256" key="1">
    <source>
        <dbReference type="ARBA" id="ARBA00008635"/>
    </source>
</evidence>
<dbReference type="SUPFAM" id="SSF109854">
    <property type="entry name" value="DinB/YfiT-like putative metalloenzymes"/>
    <property type="match status" value="1"/>
</dbReference>
<evidence type="ECO:0000313" key="5">
    <source>
        <dbReference type="Proteomes" id="UP001143370"/>
    </source>
</evidence>
<feature type="binding site" evidence="3">
    <location>
        <position position="146"/>
    </location>
    <ligand>
        <name>a divalent metal cation</name>
        <dbReference type="ChEBI" id="CHEBI:60240"/>
    </ligand>
</feature>
<reference evidence="4" key="2">
    <citation type="submission" date="2023-01" db="EMBL/GenBank/DDBJ databases">
        <authorList>
            <person name="Sun Q."/>
            <person name="Evtushenko L."/>
        </authorList>
    </citation>
    <scope>NUCLEOTIDE SEQUENCE</scope>
    <source>
        <strain evidence="4">VKM B-2484</strain>
    </source>
</reference>
<dbReference type="Gene3D" id="1.20.120.450">
    <property type="entry name" value="dinb family like domain"/>
    <property type="match status" value="1"/>
</dbReference>
<keyword evidence="2 3" id="KW-0479">Metal-binding</keyword>
<reference evidence="4" key="1">
    <citation type="journal article" date="2014" name="Int. J. Syst. Evol. Microbiol.">
        <title>Complete genome sequence of Corynebacterium casei LMG S-19264T (=DSM 44701T), isolated from a smear-ripened cheese.</title>
        <authorList>
            <consortium name="US DOE Joint Genome Institute (JGI-PGF)"/>
            <person name="Walter F."/>
            <person name="Albersmeier A."/>
            <person name="Kalinowski J."/>
            <person name="Ruckert C."/>
        </authorList>
    </citation>
    <scope>NUCLEOTIDE SEQUENCE</scope>
    <source>
        <strain evidence="4">VKM B-2484</strain>
    </source>
</reference>
<name>A0A9W6N052_9HYPH</name>
<accession>A0A9W6N052</accession>
<dbReference type="RefSeq" id="WP_246544776.1">
    <property type="nucleotide sequence ID" value="NZ_BSFJ01000019.1"/>
</dbReference>
<evidence type="ECO:0000313" key="4">
    <source>
        <dbReference type="EMBL" id="GLK72808.1"/>
    </source>
</evidence>
<dbReference type="GO" id="GO:0046872">
    <property type="term" value="F:metal ion binding"/>
    <property type="evidence" value="ECO:0007669"/>
    <property type="project" value="UniProtKB-KW"/>
</dbReference>
<keyword evidence="5" id="KW-1185">Reference proteome</keyword>
<dbReference type="InterPro" id="IPR034660">
    <property type="entry name" value="DinB/YfiT-like"/>
</dbReference>
<comment type="caution">
    <text evidence="4">The sequence shown here is derived from an EMBL/GenBank/DDBJ whole genome shotgun (WGS) entry which is preliminary data.</text>
</comment>